<evidence type="ECO:0000259" key="11">
    <source>
        <dbReference type="Pfam" id="PF08544"/>
    </source>
</evidence>
<keyword evidence="5 9" id="KW-0547">Nucleotide-binding</keyword>
<reference evidence="13" key="1">
    <citation type="submission" date="2015-03" db="EMBL/GenBank/DDBJ databases">
        <authorList>
            <person name="Nijsse Bart"/>
        </authorList>
    </citation>
    <scope>NUCLEOTIDE SEQUENCE [LARGE SCALE GENOMIC DNA]</scope>
</reference>
<dbReference type="GO" id="GO:0016114">
    <property type="term" value="P:terpenoid biosynthetic process"/>
    <property type="evidence" value="ECO:0007669"/>
    <property type="project" value="UniProtKB-UniRule"/>
</dbReference>
<dbReference type="HAMAP" id="MF_00061">
    <property type="entry name" value="IspE"/>
    <property type="match status" value="1"/>
</dbReference>
<dbReference type="InterPro" id="IPR020568">
    <property type="entry name" value="Ribosomal_Su5_D2-typ_SF"/>
</dbReference>
<evidence type="ECO:0000256" key="5">
    <source>
        <dbReference type="ARBA" id="ARBA00022741"/>
    </source>
</evidence>
<comment type="pathway">
    <text evidence="9">Isoprenoid biosynthesis; isopentenyl diphosphate biosynthesis via DXP pathway; isopentenyl diphosphate from 1-deoxy-D-xylulose 5-phosphate: step 3/6.</text>
</comment>
<dbReference type="PIRSF" id="PIRSF010376">
    <property type="entry name" value="IspE"/>
    <property type="match status" value="1"/>
</dbReference>
<dbReference type="PANTHER" id="PTHR43527">
    <property type="entry name" value="4-DIPHOSPHOCYTIDYL-2-C-METHYL-D-ERYTHRITOL KINASE, CHLOROPLASTIC"/>
    <property type="match status" value="1"/>
</dbReference>
<comment type="function">
    <text evidence="9">Catalyzes the phosphorylation of the position 2 hydroxy group of 4-diphosphocytidyl-2C-methyl-D-erythritol.</text>
</comment>
<accession>A0A0U1L103</accession>
<keyword evidence="9" id="KW-0414">Isoprene biosynthesis</keyword>
<dbReference type="Pfam" id="PF08544">
    <property type="entry name" value="GHMP_kinases_C"/>
    <property type="match status" value="1"/>
</dbReference>
<dbReference type="InterPro" id="IPR036554">
    <property type="entry name" value="GHMP_kinase_C_sf"/>
</dbReference>
<dbReference type="RefSeq" id="WP_021168519.1">
    <property type="nucleotide sequence ID" value="NZ_CTRP01000011.1"/>
</dbReference>
<evidence type="ECO:0000313" key="12">
    <source>
        <dbReference type="EMBL" id="CQR72833.1"/>
    </source>
</evidence>
<dbReference type="GO" id="GO:0005524">
    <property type="term" value="F:ATP binding"/>
    <property type="evidence" value="ECO:0007669"/>
    <property type="project" value="UniProtKB-UniRule"/>
</dbReference>
<evidence type="ECO:0000259" key="10">
    <source>
        <dbReference type="Pfam" id="PF00288"/>
    </source>
</evidence>
<dbReference type="InterPro" id="IPR004424">
    <property type="entry name" value="IspE"/>
</dbReference>
<feature type="domain" description="GHMP kinase C-terminal" evidence="11">
    <location>
        <begin position="200"/>
        <end position="272"/>
    </location>
</feature>
<keyword evidence="13" id="KW-1185">Reference proteome</keyword>
<protein>
    <recommendedName>
        <fullName evidence="3 9">4-diphosphocytidyl-2-C-methyl-D-erythritol kinase</fullName>
        <shortName evidence="9">CMK</shortName>
        <ecNumber evidence="2 9">2.7.1.148</ecNumber>
    </recommendedName>
    <alternativeName>
        <fullName evidence="8 9">4-(cytidine-5'-diphospho)-2-C-methyl-D-erythritol kinase</fullName>
    </alternativeName>
</protein>
<evidence type="ECO:0000256" key="8">
    <source>
        <dbReference type="ARBA" id="ARBA00032554"/>
    </source>
</evidence>
<dbReference type="Proteomes" id="UP000049855">
    <property type="component" value="Unassembled WGS sequence"/>
</dbReference>
<comment type="similarity">
    <text evidence="1 9">Belongs to the GHMP kinase family. IspE subfamily.</text>
</comment>
<evidence type="ECO:0000256" key="3">
    <source>
        <dbReference type="ARBA" id="ARBA00017473"/>
    </source>
</evidence>
<dbReference type="SUPFAM" id="SSF54211">
    <property type="entry name" value="Ribosomal protein S5 domain 2-like"/>
    <property type="match status" value="1"/>
</dbReference>
<evidence type="ECO:0000256" key="7">
    <source>
        <dbReference type="ARBA" id="ARBA00022840"/>
    </source>
</evidence>
<proteinExistence type="inferred from homology"/>
<dbReference type="EC" id="2.7.1.148" evidence="2 9"/>
<evidence type="ECO:0000256" key="2">
    <source>
        <dbReference type="ARBA" id="ARBA00012052"/>
    </source>
</evidence>
<keyword evidence="4 9" id="KW-0808">Transferase</keyword>
<dbReference type="Gene3D" id="3.30.70.890">
    <property type="entry name" value="GHMP kinase, C-terminal domain"/>
    <property type="match status" value="1"/>
</dbReference>
<comment type="catalytic activity">
    <reaction evidence="9">
        <text>4-CDP-2-C-methyl-D-erythritol + ATP = 4-CDP-2-C-methyl-D-erythritol 2-phosphate + ADP + H(+)</text>
        <dbReference type="Rhea" id="RHEA:18437"/>
        <dbReference type="ChEBI" id="CHEBI:15378"/>
        <dbReference type="ChEBI" id="CHEBI:30616"/>
        <dbReference type="ChEBI" id="CHEBI:57823"/>
        <dbReference type="ChEBI" id="CHEBI:57919"/>
        <dbReference type="ChEBI" id="CHEBI:456216"/>
        <dbReference type="EC" id="2.7.1.148"/>
    </reaction>
</comment>
<sequence length="286" mass="30566">MLILNAYAKINLALDVLYKRPDGYHEVAMVMQAVRLADTVTLTSKPNDIALSINISGLPADASNLAYRAAALLKPYAFPQQGVHIRLDKQIPLAAGLAGGSADAAAVLKGLNCLWELNLSLDELSKFAAQLGSDVPFCLYNSTMLATGRGELLEPLPPLKSCYVVLAKPAIEVPTSWVYQQFKADKVSRRPDIAVMRNCLAAGSLTGVARNMVNVLESVTISAYPEIAKIKESMLRYGAMAALMSGSGPTVFGLAHCQEQAEAIACQLKAEGVPEIFVAETVSKVE</sequence>
<keyword evidence="6 9" id="KW-0418">Kinase</keyword>
<dbReference type="EMBL" id="CTRP01000011">
    <property type="protein sequence ID" value="CQR72833.1"/>
    <property type="molecule type" value="Genomic_DNA"/>
</dbReference>
<dbReference type="AlphaFoldDB" id="A0A0U1L103"/>
<evidence type="ECO:0000256" key="9">
    <source>
        <dbReference type="HAMAP-Rule" id="MF_00061"/>
    </source>
</evidence>
<feature type="domain" description="GHMP kinase N-terminal" evidence="10">
    <location>
        <begin position="64"/>
        <end position="141"/>
    </location>
</feature>
<dbReference type="InterPro" id="IPR014721">
    <property type="entry name" value="Ribsml_uS5_D2-typ_fold_subgr"/>
</dbReference>
<evidence type="ECO:0000256" key="1">
    <source>
        <dbReference type="ARBA" id="ARBA00009684"/>
    </source>
</evidence>
<dbReference type="Gene3D" id="3.30.230.10">
    <property type="match status" value="1"/>
</dbReference>
<dbReference type="PANTHER" id="PTHR43527:SF2">
    <property type="entry name" value="4-DIPHOSPHOCYTIDYL-2-C-METHYL-D-ERYTHRITOL KINASE, CHLOROPLASTIC"/>
    <property type="match status" value="1"/>
</dbReference>
<dbReference type="UniPathway" id="UPA00056">
    <property type="reaction ID" value="UER00094"/>
</dbReference>
<dbReference type="NCBIfam" id="NF011202">
    <property type="entry name" value="PRK14608.1"/>
    <property type="match status" value="1"/>
</dbReference>
<dbReference type="GO" id="GO:0050515">
    <property type="term" value="F:4-(cytidine 5'-diphospho)-2-C-methyl-D-erythritol kinase activity"/>
    <property type="evidence" value="ECO:0007669"/>
    <property type="project" value="UniProtKB-UniRule"/>
</dbReference>
<evidence type="ECO:0000313" key="13">
    <source>
        <dbReference type="Proteomes" id="UP000049855"/>
    </source>
</evidence>
<evidence type="ECO:0000256" key="6">
    <source>
        <dbReference type="ARBA" id="ARBA00022777"/>
    </source>
</evidence>
<dbReference type="InterPro" id="IPR006204">
    <property type="entry name" value="GHMP_kinase_N_dom"/>
</dbReference>
<dbReference type="GO" id="GO:0019288">
    <property type="term" value="P:isopentenyl diphosphate biosynthetic process, methylerythritol 4-phosphate pathway"/>
    <property type="evidence" value="ECO:0007669"/>
    <property type="project" value="UniProtKB-UniRule"/>
</dbReference>
<dbReference type="Pfam" id="PF00288">
    <property type="entry name" value="GHMP_kinases_N"/>
    <property type="match status" value="1"/>
</dbReference>
<organism evidence="12 13">
    <name type="scientific">Sporomusa ovata</name>
    <dbReference type="NCBI Taxonomy" id="2378"/>
    <lineage>
        <taxon>Bacteria</taxon>
        <taxon>Bacillati</taxon>
        <taxon>Bacillota</taxon>
        <taxon>Negativicutes</taxon>
        <taxon>Selenomonadales</taxon>
        <taxon>Sporomusaceae</taxon>
        <taxon>Sporomusa</taxon>
    </lineage>
</organism>
<name>A0A0U1L103_9FIRM</name>
<dbReference type="NCBIfam" id="TIGR00154">
    <property type="entry name" value="ispE"/>
    <property type="match status" value="1"/>
</dbReference>
<feature type="active site" evidence="9">
    <location>
        <position position="134"/>
    </location>
</feature>
<gene>
    <name evidence="9" type="primary">ispE</name>
    <name evidence="12" type="ORF">SpAn4DRAFT_3293</name>
</gene>
<feature type="binding site" evidence="9">
    <location>
        <begin position="92"/>
        <end position="102"/>
    </location>
    <ligand>
        <name>ATP</name>
        <dbReference type="ChEBI" id="CHEBI:30616"/>
    </ligand>
</feature>
<dbReference type="InterPro" id="IPR013750">
    <property type="entry name" value="GHMP_kinase_C_dom"/>
</dbReference>
<feature type="active site" evidence="9">
    <location>
        <position position="9"/>
    </location>
</feature>
<dbReference type="SUPFAM" id="SSF55060">
    <property type="entry name" value="GHMP Kinase, C-terminal domain"/>
    <property type="match status" value="1"/>
</dbReference>
<evidence type="ECO:0000256" key="4">
    <source>
        <dbReference type="ARBA" id="ARBA00022679"/>
    </source>
</evidence>
<keyword evidence="7 9" id="KW-0067">ATP-binding</keyword>